<evidence type="ECO:0000256" key="1">
    <source>
        <dbReference type="ARBA" id="ARBA00013279"/>
    </source>
</evidence>
<dbReference type="InterPro" id="IPR051299">
    <property type="entry name" value="AB_hydrolase_lip/est"/>
</dbReference>
<dbReference type="InterPro" id="IPR002921">
    <property type="entry name" value="Fungal_lipase-type"/>
</dbReference>
<name>A0A1D8NL81_YARLL</name>
<dbReference type="Gene3D" id="3.40.50.1820">
    <property type="entry name" value="alpha/beta hydrolase"/>
    <property type="match status" value="1"/>
</dbReference>
<dbReference type="KEGG" id="yli:2912894"/>
<dbReference type="VEuPathDB" id="FungiDB:YALI0_E34507g"/>
<gene>
    <name evidence="6" type="ORF">B0I71DRAFT_15630</name>
    <name evidence="5" type="ORF">YALI1_E40970g</name>
</gene>
<dbReference type="GO" id="GO:0006629">
    <property type="term" value="P:lipid metabolic process"/>
    <property type="evidence" value="ECO:0007669"/>
    <property type="project" value="InterPro"/>
</dbReference>
<keyword evidence="3 6" id="KW-0378">Hydrolase</keyword>
<proteinExistence type="predicted"/>
<dbReference type="GeneID" id="2912894"/>
<organism evidence="5 7">
    <name type="scientific">Yarrowia lipolytica</name>
    <name type="common">Candida lipolytica</name>
    <dbReference type="NCBI Taxonomy" id="4952"/>
    <lineage>
        <taxon>Eukaryota</taxon>
        <taxon>Fungi</taxon>
        <taxon>Dikarya</taxon>
        <taxon>Ascomycota</taxon>
        <taxon>Saccharomycotina</taxon>
        <taxon>Dipodascomycetes</taxon>
        <taxon>Dipodascales</taxon>
        <taxon>Dipodascales incertae sedis</taxon>
        <taxon>Yarrowia</taxon>
    </lineage>
</organism>
<evidence type="ECO:0000256" key="2">
    <source>
        <dbReference type="ARBA" id="ARBA00022729"/>
    </source>
</evidence>
<feature type="domain" description="Fungal lipase-type" evidence="4">
    <location>
        <begin position="153"/>
        <end position="310"/>
    </location>
</feature>
<dbReference type="SUPFAM" id="SSF53474">
    <property type="entry name" value="alpha/beta-Hydrolases"/>
    <property type="match status" value="1"/>
</dbReference>
<keyword evidence="2" id="KW-0732">Signal</keyword>
<dbReference type="PANTHER" id="PTHR46640:SF1">
    <property type="entry name" value="FUNGAL LIPASE-LIKE DOMAIN-CONTAINING PROTEIN-RELATED"/>
    <property type="match status" value="1"/>
</dbReference>
<evidence type="ECO:0000313" key="7">
    <source>
        <dbReference type="Proteomes" id="UP000182444"/>
    </source>
</evidence>
<dbReference type="InterPro" id="IPR029058">
    <property type="entry name" value="AB_hydrolase_fold"/>
</dbReference>
<dbReference type="GO" id="GO:0004806">
    <property type="term" value="F:triacylglycerol lipase activity"/>
    <property type="evidence" value="ECO:0007669"/>
    <property type="project" value="UniProtKB-EC"/>
</dbReference>
<dbReference type="eggNOG" id="KOG4569">
    <property type="taxonomic scope" value="Eukaryota"/>
</dbReference>
<evidence type="ECO:0000313" key="8">
    <source>
        <dbReference type="Proteomes" id="UP000256601"/>
    </source>
</evidence>
<evidence type="ECO:0000313" key="5">
    <source>
        <dbReference type="EMBL" id="AOW06389.1"/>
    </source>
</evidence>
<dbReference type="Pfam" id="PF01764">
    <property type="entry name" value="Lipase_3"/>
    <property type="match status" value="1"/>
</dbReference>
<dbReference type="EMBL" id="KZ858959">
    <property type="protein sequence ID" value="RDW27731.1"/>
    <property type="molecule type" value="Genomic_DNA"/>
</dbReference>
<dbReference type="PANTHER" id="PTHR46640">
    <property type="entry name" value="TRIACYLGLYCEROL LIPASE, PUTATIVE (AFU_ORTHOLOGUE AFUA_6G06510)-RELATED"/>
    <property type="match status" value="1"/>
</dbReference>
<evidence type="ECO:0000313" key="6">
    <source>
        <dbReference type="EMBL" id="RDW27731.1"/>
    </source>
</evidence>
<dbReference type="SMR" id="A0A1D8NL81"/>
<dbReference type="EC" id="3.1.1.3" evidence="1"/>
<reference evidence="5 7" key="1">
    <citation type="journal article" date="2016" name="PLoS ONE">
        <title>Sequence Assembly of Yarrowia lipolytica Strain W29/CLIB89 Shows Transposable Element Diversity.</title>
        <authorList>
            <person name="Magnan C."/>
            <person name="Yu J."/>
            <person name="Chang I."/>
            <person name="Jahn E."/>
            <person name="Kanomata Y."/>
            <person name="Wu J."/>
            <person name="Zeller M."/>
            <person name="Oakes M."/>
            <person name="Baldi P."/>
            <person name="Sandmeyer S."/>
        </authorList>
    </citation>
    <scope>NUCLEOTIDE SEQUENCE [LARGE SCALE GENOMIC DNA]</scope>
    <source>
        <strain evidence="5">CLIB89</strain>
        <strain evidence="7">CLIB89(W29)</strain>
    </source>
</reference>
<dbReference type="AlphaFoldDB" id="A0A1D8NL81"/>
<evidence type="ECO:0000259" key="4">
    <source>
        <dbReference type="Pfam" id="PF01764"/>
    </source>
</evidence>
<dbReference type="EMBL" id="CP017557">
    <property type="protein sequence ID" value="AOW06389.1"/>
    <property type="molecule type" value="Genomic_DNA"/>
</dbReference>
<reference evidence="6 8" key="2">
    <citation type="submission" date="2018-07" db="EMBL/GenBank/DDBJ databases">
        <title>Draft Genome Assemblies for Five Robust Yarrowia lipolytica Strains Exhibiting High Lipid Production and Pentose Sugar Utilization and Sugar Alcohol Secretion from Undetoxified Lignocellulosic Biomass Hydrolysates.</title>
        <authorList>
            <consortium name="DOE Joint Genome Institute"/>
            <person name="Walker C."/>
            <person name="Ryu S."/>
            <person name="Na H."/>
            <person name="Zane M."/>
            <person name="LaButti K."/>
            <person name="Lipzen A."/>
            <person name="Haridas S."/>
            <person name="Barry K."/>
            <person name="Grigoriev I.V."/>
            <person name="Quarterman J."/>
            <person name="Slininger P."/>
            <person name="Dien B."/>
            <person name="Trinh C.T."/>
        </authorList>
    </citation>
    <scope>NUCLEOTIDE SEQUENCE [LARGE SCALE GENOMIC DNA]</scope>
    <source>
        <strain evidence="6 8">YB392</strain>
    </source>
</reference>
<evidence type="ECO:0000256" key="3">
    <source>
        <dbReference type="ARBA" id="ARBA00022801"/>
    </source>
</evidence>
<protein>
    <recommendedName>
        <fullName evidence="1">triacylglycerol lipase</fullName>
        <ecNumber evidence="1">3.1.1.3</ecNumber>
    </recommendedName>
</protein>
<accession>A0A1D8NL81</accession>
<dbReference type="Proteomes" id="UP000256601">
    <property type="component" value="Unassembled WGS sequence"/>
</dbReference>
<sequence length="412" mass="45683">MYNGIAWEGYIYILGPFLKTRQHQKPQDTIMRLATIASFVGLVTASPIGLLPPALLNPFGPKKPDGTVATAPLDVVHEMEHYWKYCSVSYCVGMGKNNQLYSQVKSPFVCNNILCADQEFSQTELLYSFYGINEHQTANGYLAADHKRKQLILVFRGTQSEADSAADLNTWQVSNVDFDGLKNSTDTNAESDCHGCSIHAGFVGIFNNSFKQIDSRLNLYKSMYPDYKLVVTGHSLGGAVALLYGVSLRINGRDPLVVTFGQPRVGNAAFASYVDSLFFPTAGDQLSSSPYRKMYRVTRYEDPVTQVPFWDGYTQQSGEVFINQFNVPTKPENVVFCQGQNNGFCANGIPWYQYANIDSDKQVHSSYFFRSPGCGGSQSFTPYGGNQTEPSAVSIPPGDLKARLNLPYDTNY</sequence>
<dbReference type="CDD" id="cd00519">
    <property type="entry name" value="Lipase_3"/>
    <property type="match status" value="1"/>
</dbReference>
<dbReference type="VEuPathDB" id="FungiDB:YALI1_E40970g"/>
<dbReference type="Proteomes" id="UP000182444">
    <property type="component" value="Chromosome 1E"/>
</dbReference>